<accession>A0A8C5A3W1</accession>
<feature type="domain" description="PHD-type" evidence="17">
    <location>
        <begin position="1362"/>
        <end position="1416"/>
    </location>
</feature>
<feature type="domain" description="PHD-type" evidence="17">
    <location>
        <begin position="1076"/>
        <end position="1124"/>
    </location>
</feature>
<evidence type="ECO:0000259" key="20">
    <source>
        <dbReference type="PROSITE" id="PS51184"/>
    </source>
</evidence>
<evidence type="ECO:0000256" key="5">
    <source>
        <dbReference type="ARBA" id="ARBA00022723"/>
    </source>
</evidence>
<dbReference type="SMART" id="SM00558">
    <property type="entry name" value="JmjC"/>
    <property type="match status" value="1"/>
</dbReference>
<evidence type="ECO:0000256" key="3">
    <source>
        <dbReference type="ARBA" id="ARBA00006801"/>
    </source>
</evidence>
<dbReference type="InterPro" id="IPR019786">
    <property type="entry name" value="Zinc_finger_PHD-type_CS"/>
</dbReference>
<dbReference type="InterPro" id="IPR047979">
    <property type="entry name" value="KDM5B_PHD3"/>
</dbReference>
<gene>
    <name evidence="21" type="primary">kdm5bb</name>
</gene>
<dbReference type="PROSITE" id="PS51011">
    <property type="entry name" value="ARID"/>
    <property type="match status" value="1"/>
</dbReference>
<feature type="domain" description="ARID" evidence="18">
    <location>
        <begin position="25"/>
        <end position="129"/>
    </location>
</feature>
<dbReference type="PROSITE" id="PS51183">
    <property type="entry name" value="JMJN"/>
    <property type="match status" value="1"/>
</dbReference>
<dbReference type="GO" id="GO:0005654">
    <property type="term" value="C:nucleoplasm"/>
    <property type="evidence" value="ECO:0007669"/>
    <property type="project" value="UniProtKB-ARBA"/>
</dbReference>
<dbReference type="Pfam" id="PF00628">
    <property type="entry name" value="PHD"/>
    <property type="match status" value="3"/>
</dbReference>
<evidence type="ECO:0000256" key="11">
    <source>
        <dbReference type="ARBA" id="ARBA00023002"/>
    </source>
</evidence>
<keyword evidence="22" id="KW-1185">Reference proteome</keyword>
<dbReference type="GeneTree" id="ENSGT00940000157076"/>
<name>A0A8C5A3W1_GADMO</name>
<comment type="subcellular location">
    <subcellularLocation>
        <location evidence="2">Nucleus</location>
    </subcellularLocation>
</comment>
<evidence type="ECO:0000256" key="4">
    <source>
        <dbReference type="ARBA" id="ARBA00012902"/>
    </source>
</evidence>
<keyword evidence="11" id="KW-0560">Oxidoreductase</keyword>
<proteinExistence type="inferred from homology"/>
<feature type="compositionally biased region" description="Basic and acidic residues" evidence="16">
    <location>
        <begin position="1309"/>
        <end position="1321"/>
    </location>
</feature>
<feature type="region of interest" description="Disordered" evidence="16">
    <location>
        <begin position="999"/>
        <end position="1021"/>
    </location>
</feature>
<dbReference type="Pfam" id="PF02375">
    <property type="entry name" value="JmjN"/>
    <property type="match status" value="1"/>
</dbReference>
<dbReference type="GO" id="GO:0006355">
    <property type="term" value="P:regulation of DNA-templated transcription"/>
    <property type="evidence" value="ECO:0007669"/>
    <property type="project" value="TreeGrafter"/>
</dbReference>
<keyword evidence="13" id="KW-0539">Nucleus</keyword>
<organism evidence="21 22">
    <name type="scientific">Gadus morhua</name>
    <name type="common">Atlantic cod</name>
    <dbReference type="NCBI Taxonomy" id="8049"/>
    <lineage>
        <taxon>Eukaryota</taxon>
        <taxon>Metazoa</taxon>
        <taxon>Chordata</taxon>
        <taxon>Craniata</taxon>
        <taxon>Vertebrata</taxon>
        <taxon>Euteleostomi</taxon>
        <taxon>Actinopterygii</taxon>
        <taxon>Neopterygii</taxon>
        <taxon>Teleostei</taxon>
        <taxon>Neoteleostei</taxon>
        <taxon>Acanthomorphata</taxon>
        <taxon>Zeiogadaria</taxon>
        <taxon>Gadariae</taxon>
        <taxon>Gadiformes</taxon>
        <taxon>Gadoidei</taxon>
        <taxon>Gadidae</taxon>
        <taxon>Gadus</taxon>
    </lineage>
</organism>
<evidence type="ECO:0000256" key="13">
    <source>
        <dbReference type="ARBA" id="ARBA00023242"/>
    </source>
</evidence>
<dbReference type="PANTHER" id="PTHR10694">
    <property type="entry name" value="LYSINE-SPECIFIC DEMETHYLASE"/>
    <property type="match status" value="1"/>
</dbReference>
<evidence type="ECO:0000256" key="1">
    <source>
        <dbReference type="ARBA" id="ARBA00001954"/>
    </source>
</evidence>
<dbReference type="InterPro" id="IPR047978">
    <property type="entry name" value="KDM5B_PHD1"/>
</dbReference>
<dbReference type="Ensembl" id="ENSGMOT00000054587.1">
    <property type="protein sequence ID" value="ENSGMOP00000026331.1"/>
    <property type="gene ID" value="ENSGMOG00000019547.2"/>
</dbReference>
<dbReference type="CDD" id="cd15603">
    <property type="entry name" value="PHD1_KDM5B"/>
    <property type="match status" value="1"/>
</dbReference>
<dbReference type="SMART" id="SM01014">
    <property type="entry name" value="ARID"/>
    <property type="match status" value="1"/>
</dbReference>
<dbReference type="SUPFAM" id="SSF46774">
    <property type="entry name" value="ARID-like"/>
    <property type="match status" value="1"/>
</dbReference>
<evidence type="ECO:0000313" key="22">
    <source>
        <dbReference type="Proteomes" id="UP000694546"/>
    </source>
</evidence>
<feature type="compositionally biased region" description="Acidic residues" evidence="16">
    <location>
        <begin position="1354"/>
        <end position="1363"/>
    </location>
</feature>
<dbReference type="PANTHER" id="PTHR10694:SF3">
    <property type="entry name" value="LYSINE-SPECIFIC DEMETHYLASE 5B"/>
    <property type="match status" value="1"/>
</dbReference>
<keyword evidence="9" id="KW-0156">Chromatin regulator</keyword>
<dbReference type="InterPro" id="IPR019787">
    <property type="entry name" value="Znf_PHD-finger"/>
</dbReference>
<dbReference type="SMART" id="SM00501">
    <property type="entry name" value="BRIGHT"/>
    <property type="match status" value="1"/>
</dbReference>
<evidence type="ECO:0000256" key="15">
    <source>
        <dbReference type="PROSITE-ProRule" id="PRU00146"/>
    </source>
</evidence>
<keyword evidence="12" id="KW-0408">Iron</keyword>
<dbReference type="Pfam" id="PF02928">
    <property type="entry name" value="zf-C5HC2"/>
    <property type="match status" value="1"/>
</dbReference>
<evidence type="ECO:0000256" key="8">
    <source>
        <dbReference type="ARBA" id="ARBA00022833"/>
    </source>
</evidence>
<evidence type="ECO:0000256" key="14">
    <source>
        <dbReference type="ARBA" id="ARBA00048734"/>
    </source>
</evidence>
<evidence type="ECO:0000256" key="9">
    <source>
        <dbReference type="ARBA" id="ARBA00022853"/>
    </source>
</evidence>
<dbReference type="InterPro" id="IPR048615">
    <property type="entry name" value="KDM5_C-hel"/>
</dbReference>
<reference evidence="21" key="1">
    <citation type="submission" date="2019-07" db="EMBL/GenBank/DDBJ databases">
        <authorList>
            <consortium name="Wellcome Sanger Institute Data Sharing"/>
        </authorList>
    </citation>
    <scope>NUCLEOTIDE SEQUENCE [LARGE SCALE GENOMIC DNA]</scope>
</reference>
<keyword evidence="6" id="KW-0677">Repeat</keyword>
<dbReference type="InterPro" id="IPR003349">
    <property type="entry name" value="JmjN"/>
</dbReference>
<evidence type="ECO:0000259" key="18">
    <source>
        <dbReference type="PROSITE" id="PS51011"/>
    </source>
</evidence>
<evidence type="ECO:0000256" key="12">
    <source>
        <dbReference type="ARBA" id="ARBA00023004"/>
    </source>
</evidence>
<dbReference type="PROSITE" id="PS01359">
    <property type="entry name" value="ZF_PHD_1"/>
    <property type="match status" value="2"/>
</dbReference>
<keyword evidence="5" id="KW-0479">Metal-binding</keyword>
<keyword evidence="8" id="KW-0862">Zinc</keyword>
<dbReference type="Gene3D" id="2.60.120.650">
    <property type="entry name" value="Cupin"/>
    <property type="match status" value="2"/>
</dbReference>
<keyword evidence="10" id="KW-0223">Dioxygenase</keyword>
<dbReference type="Pfam" id="PF02373">
    <property type="entry name" value="JmjC"/>
    <property type="match status" value="1"/>
</dbReference>
<evidence type="ECO:0000256" key="6">
    <source>
        <dbReference type="ARBA" id="ARBA00022737"/>
    </source>
</evidence>
<evidence type="ECO:0000256" key="10">
    <source>
        <dbReference type="ARBA" id="ARBA00022964"/>
    </source>
</evidence>
<dbReference type="CDD" id="cd15687">
    <property type="entry name" value="PHD3_KDM5B"/>
    <property type="match status" value="1"/>
</dbReference>
<dbReference type="InterPro" id="IPR004198">
    <property type="entry name" value="Znf_C5HC2"/>
</dbReference>
<feature type="compositionally biased region" description="Basic residues" evidence="16">
    <location>
        <begin position="1003"/>
        <end position="1019"/>
    </location>
</feature>
<protein>
    <recommendedName>
        <fullName evidence="4">[histone H3]-trimethyl-L-lysine(4) demethylase</fullName>
        <ecNumber evidence="4">1.14.11.67</ecNumber>
    </recommendedName>
</protein>
<dbReference type="GO" id="GO:0034647">
    <property type="term" value="F:histone H3K4me/H3K4me2/H3K4me3 demethylase activity"/>
    <property type="evidence" value="ECO:0007669"/>
    <property type="project" value="UniProtKB-EC"/>
</dbReference>
<feature type="compositionally biased region" description="Basic and acidic residues" evidence="16">
    <location>
        <begin position="1331"/>
        <end position="1341"/>
    </location>
</feature>
<dbReference type="GO" id="GO:0000785">
    <property type="term" value="C:chromatin"/>
    <property type="evidence" value="ECO:0007669"/>
    <property type="project" value="TreeGrafter"/>
</dbReference>
<dbReference type="SMART" id="SM00249">
    <property type="entry name" value="PHD"/>
    <property type="match status" value="3"/>
</dbReference>
<dbReference type="InterPro" id="IPR013637">
    <property type="entry name" value="Lys_sp_deMease-like_dom"/>
</dbReference>
<dbReference type="PROSITE" id="PS51184">
    <property type="entry name" value="JMJC"/>
    <property type="match status" value="1"/>
</dbReference>
<feature type="region of interest" description="Disordered" evidence="16">
    <location>
        <begin position="151"/>
        <end position="171"/>
    </location>
</feature>
<feature type="domain" description="PHD-type" evidence="17">
    <location>
        <begin position="211"/>
        <end position="261"/>
    </location>
</feature>
<dbReference type="Pfam" id="PF08429">
    <property type="entry name" value="PLU-1"/>
    <property type="match status" value="1"/>
</dbReference>
<comment type="cofactor">
    <cofactor evidence="1">
        <name>Fe(2+)</name>
        <dbReference type="ChEBI" id="CHEBI:29033"/>
    </cofactor>
</comment>
<dbReference type="InterPro" id="IPR013083">
    <property type="entry name" value="Znf_RING/FYVE/PHD"/>
</dbReference>
<dbReference type="EC" id="1.14.11.67" evidence="4"/>
<evidence type="ECO:0000259" key="19">
    <source>
        <dbReference type="PROSITE" id="PS51183"/>
    </source>
</evidence>
<dbReference type="PROSITE" id="PS50016">
    <property type="entry name" value="ZF_PHD_2"/>
    <property type="match status" value="3"/>
</dbReference>
<feature type="compositionally biased region" description="Low complexity" evidence="16">
    <location>
        <begin position="1343"/>
        <end position="1353"/>
    </location>
</feature>
<dbReference type="GO" id="GO:0008270">
    <property type="term" value="F:zinc ion binding"/>
    <property type="evidence" value="ECO:0007669"/>
    <property type="project" value="UniProtKB-KW"/>
</dbReference>
<dbReference type="Pfam" id="PF21323">
    <property type="entry name" value="KDM5_C-hel"/>
    <property type="match status" value="1"/>
</dbReference>
<reference evidence="21" key="2">
    <citation type="submission" date="2025-08" db="UniProtKB">
        <authorList>
            <consortium name="Ensembl"/>
        </authorList>
    </citation>
    <scope>IDENTIFICATION</scope>
</reference>
<dbReference type="Proteomes" id="UP000694546">
    <property type="component" value="Chromosome 1"/>
</dbReference>
<feature type="region of interest" description="Disordered" evidence="16">
    <location>
        <begin position="1309"/>
        <end position="1373"/>
    </location>
</feature>
<sequence length="1422" mass="158950">MSRPRTDEFKPPPECPVFEPSWEEFGDPFAFINKIRPIAEKTGICKVRPPPGWQPPFACDVDRLHFVPRIQRLNELELVADEGGFDLVCRDRRWTKIALQMGFAPGKAIGSHLRAHYEKVLYPYNLFQSGANLLYMLKPTLAADSQASKDLMAHDAPPRDPQQPERGCPNAYGAKHLKSEVGLPPQSNTASCQTKTSHSASGRVHPVQVDLVVCLVCGSGADEDRLLLCDGCDDSYHTFCLIPSLQDVPKGDWRCPKCLAQECSKPQEAFGFEQAYRDYSLRAFGQMADAFKSDYFNMPVHMVPTELVEKEFWRLVGAIEEDVTVEYGADIASKEFGSGFPIPNGRFKVSPADEKYLKCGWNLNNMAMMDPSVLTHVTADICGMTLPWLYVGMCFSSFCWHIEDHWSYSINYLHWGEPKTWYGAPGSAAEQLEAVMKKLAPELFDSQPDLLHQLVTIMNPNTLMAHGVPIYRTNQCAGEFVVTFPRAYHSGFNQGFNFAEAVNFCTTDWMPLGRQCVDHYRLLNRYNVFSHDEMVCNMASKAGTLDVVLASAVHRDMALMIREEKALRDAVKKLGVSRCQEAKYDHLQDDERQCVKCRTTCYLSAVTCPCSPGVLACLHHIHDLCPCPVSNYTLNYRFTLDDLYPMMTAVKHRAELYDDWASRVAETLDARLEKKKGLSVFRSLVSESDSNIFPDNDLLFRLQLVTKDAEKCSSVAQQLLGGKRQTRFRCGGKSQSLLTVEELRSFVRQLYNLPCSLTQAPLLKKLLNDIEDFQQHSEKVLSEAVSSVVEIQGLLDVSFDFDVELPELPCLRVKLEHARWLEGVQQATGRPSTLTLEAMRRLIDQGLGLAPHPSVEKAMARLQELLSVAEHWEDKAGSLLRASPPHPIETLSAAAEKASAIPAQLPNCLLLKASIRTAREWLQEAEEQQAGGTVPTADALADMVLRGQAIQVHLEPLERFRSLSAEVQEWKESAASMLLKKDSPFTLLEILCPRFEVGSVGSPKRKPKKASQQPGKKKTVPLDSLADIEKALSESKDSSSAAATLEELRLREMDALAALRAHNESKLLPSGDCMELTVCLCHKTPMGAMLQCELCRDAFHSVCVRDPGGSPAERPWLCPPCRRSEAPPMAEVLSLLAALERTRVRLPEADALHFLVERAVSWQHRARQTSDELRLQEMQEGPGTPPVLTRWASGSTTADSNAQVCGGRAPYLTPEWNKTSLPQTVFYTEQKCIPLQGLSRELEELMVEGLLLPVSLPETQDLYHVLLQRPLSPPPAGCLSPPLDDSSDCTEHLQLSSQEKTLSWRHLAREGVKAEGRPGKDKKPHYKRQKMNKDKSLERRAASTSSSPRSDFSQSDDSDEEMSECPAESCQQPEGDEVDWVQCDGRCNQWFHQVCVGVTTELAEKEDYVCVGCTIDDGHLRQ</sequence>
<dbReference type="InterPro" id="IPR001965">
    <property type="entry name" value="Znf_PHD"/>
</dbReference>
<evidence type="ECO:0000256" key="7">
    <source>
        <dbReference type="ARBA" id="ARBA00022771"/>
    </source>
</evidence>
<comment type="catalytic activity">
    <reaction evidence="14">
        <text>N(6),N(6),N(6)-trimethyl-L-lysyl(4)-[histone H3] + 3 2-oxoglutarate + 3 O2 = L-lysyl(4)-[histone H3] + 3 formaldehyde + 3 succinate + 3 CO2</text>
        <dbReference type="Rhea" id="RHEA:60208"/>
        <dbReference type="Rhea" id="RHEA-COMP:15537"/>
        <dbReference type="Rhea" id="RHEA-COMP:15547"/>
        <dbReference type="ChEBI" id="CHEBI:15379"/>
        <dbReference type="ChEBI" id="CHEBI:16526"/>
        <dbReference type="ChEBI" id="CHEBI:16810"/>
        <dbReference type="ChEBI" id="CHEBI:16842"/>
        <dbReference type="ChEBI" id="CHEBI:29969"/>
        <dbReference type="ChEBI" id="CHEBI:30031"/>
        <dbReference type="ChEBI" id="CHEBI:61961"/>
        <dbReference type="EC" id="1.14.11.67"/>
    </reaction>
</comment>
<dbReference type="SUPFAM" id="SSF51197">
    <property type="entry name" value="Clavaminate synthase-like"/>
    <property type="match status" value="1"/>
</dbReference>
<keyword evidence="7 15" id="KW-0863">Zinc-finger</keyword>
<dbReference type="GO" id="GO:0003677">
    <property type="term" value="F:DNA binding"/>
    <property type="evidence" value="ECO:0007669"/>
    <property type="project" value="InterPro"/>
</dbReference>
<dbReference type="InterPro" id="IPR001606">
    <property type="entry name" value="ARID_dom"/>
</dbReference>
<evidence type="ECO:0000256" key="2">
    <source>
        <dbReference type="ARBA" id="ARBA00004123"/>
    </source>
</evidence>
<dbReference type="InterPro" id="IPR003347">
    <property type="entry name" value="JmjC_dom"/>
</dbReference>
<evidence type="ECO:0000259" key="17">
    <source>
        <dbReference type="PROSITE" id="PS50016"/>
    </source>
</evidence>
<comment type="similarity">
    <text evidence="3">Belongs to the JARID1 histone demethylase family.</text>
</comment>
<dbReference type="Pfam" id="PF01388">
    <property type="entry name" value="ARID"/>
    <property type="match status" value="1"/>
</dbReference>
<dbReference type="Gene3D" id="3.30.40.10">
    <property type="entry name" value="Zinc/RING finger domain, C3HC4 (zinc finger)"/>
    <property type="match status" value="3"/>
</dbReference>
<reference evidence="21" key="3">
    <citation type="submission" date="2025-09" db="UniProtKB">
        <authorList>
            <consortium name="Ensembl"/>
        </authorList>
    </citation>
    <scope>IDENTIFICATION</scope>
</reference>
<feature type="domain" description="JmjN" evidence="19">
    <location>
        <begin position="15"/>
        <end position="56"/>
    </location>
</feature>
<dbReference type="InterPro" id="IPR011011">
    <property type="entry name" value="Znf_FYVE_PHD"/>
</dbReference>
<evidence type="ECO:0000313" key="21">
    <source>
        <dbReference type="Ensembl" id="ENSGMOP00000026331.1"/>
    </source>
</evidence>
<dbReference type="InterPro" id="IPR036431">
    <property type="entry name" value="ARID_dom_sf"/>
</dbReference>
<dbReference type="SUPFAM" id="SSF57903">
    <property type="entry name" value="FYVE/PHD zinc finger"/>
    <property type="match status" value="3"/>
</dbReference>
<dbReference type="SMART" id="SM00545">
    <property type="entry name" value="JmjN"/>
    <property type="match status" value="1"/>
</dbReference>
<feature type="domain" description="JmjC" evidence="20">
    <location>
        <begin position="355"/>
        <end position="521"/>
    </location>
</feature>
<evidence type="ECO:0000256" key="16">
    <source>
        <dbReference type="SAM" id="MobiDB-lite"/>
    </source>
</evidence>